<dbReference type="EMBL" id="JH716126">
    <property type="protein sequence ID" value="EFO12429.1"/>
    <property type="molecule type" value="Genomic_DNA"/>
</dbReference>
<evidence type="ECO:0000313" key="2">
    <source>
        <dbReference type="EMBL" id="EFO12429.1"/>
    </source>
</evidence>
<keyword evidence="1" id="KW-0472">Membrane</keyword>
<reference evidence="2" key="1">
    <citation type="submission" date="2012-04" db="EMBL/GenBank/DDBJ databases">
        <title>The Genome Sequence of Loa loa.</title>
        <authorList>
            <consortium name="The Broad Institute Genome Sequencing Platform"/>
            <consortium name="Broad Institute Genome Sequencing Center for Infectious Disease"/>
            <person name="Nutman T.B."/>
            <person name="Fink D.L."/>
            <person name="Russ C."/>
            <person name="Young S."/>
            <person name="Zeng Q."/>
            <person name="Gargeya S."/>
            <person name="Alvarado L."/>
            <person name="Berlin A."/>
            <person name="Chapman S.B."/>
            <person name="Chen Z."/>
            <person name="Freedman E."/>
            <person name="Gellesch M."/>
            <person name="Goldberg J."/>
            <person name="Griggs A."/>
            <person name="Gujja S."/>
            <person name="Heilman E.R."/>
            <person name="Heiman D."/>
            <person name="Howarth C."/>
            <person name="Mehta T."/>
            <person name="Neiman D."/>
            <person name="Pearson M."/>
            <person name="Roberts A."/>
            <person name="Saif S."/>
            <person name="Shea T."/>
            <person name="Shenoy N."/>
            <person name="Sisk P."/>
            <person name="Stolte C."/>
            <person name="Sykes S."/>
            <person name="White J."/>
            <person name="Yandava C."/>
            <person name="Haas B."/>
            <person name="Henn M.R."/>
            <person name="Nusbaum C."/>
            <person name="Birren B."/>
        </authorList>
    </citation>
    <scope>NUCLEOTIDE SEQUENCE [LARGE SCALE GENOMIC DNA]</scope>
</reference>
<sequence>IDAILILGAVLSIVISCVMVTIEIRNYKLYQLAKSKPVRPILTREFLERIRIERYNVKGRGLSFTRI</sequence>
<keyword evidence="1" id="KW-0812">Transmembrane</keyword>
<proteinExistence type="predicted"/>
<dbReference type="RefSeq" id="XP_003151640.1">
    <property type="nucleotide sequence ID" value="XM_003151592.1"/>
</dbReference>
<feature type="transmembrane region" description="Helical" evidence="1">
    <location>
        <begin position="6"/>
        <end position="24"/>
    </location>
</feature>
<feature type="non-terminal residue" evidence="2">
    <location>
        <position position="1"/>
    </location>
</feature>
<name>A0A1S0TEA7_LOALO</name>
<dbReference type="KEGG" id="loa:LOAG_16103"/>
<evidence type="ECO:0000256" key="1">
    <source>
        <dbReference type="SAM" id="Phobius"/>
    </source>
</evidence>
<accession>A0A1S0TEA7</accession>
<gene>
    <name evidence="2" type="ORF">LOAG_16103</name>
</gene>
<dbReference type="InParanoid" id="A0A1S0TEA7"/>
<keyword evidence="1" id="KW-1133">Transmembrane helix</keyword>
<dbReference type="GeneID" id="9953600"/>
<organism evidence="2">
    <name type="scientific">Loa loa</name>
    <name type="common">Eye worm</name>
    <name type="synonym">Filaria loa</name>
    <dbReference type="NCBI Taxonomy" id="7209"/>
    <lineage>
        <taxon>Eukaryota</taxon>
        <taxon>Metazoa</taxon>
        <taxon>Ecdysozoa</taxon>
        <taxon>Nematoda</taxon>
        <taxon>Chromadorea</taxon>
        <taxon>Rhabditida</taxon>
        <taxon>Spirurina</taxon>
        <taxon>Spiruromorpha</taxon>
        <taxon>Filarioidea</taxon>
        <taxon>Onchocercidae</taxon>
        <taxon>Loa</taxon>
    </lineage>
</organism>
<protein>
    <submittedName>
        <fullName evidence="2">Uncharacterized protein</fullName>
    </submittedName>
</protein>
<dbReference type="CTD" id="9953600"/>
<dbReference type="AlphaFoldDB" id="A0A1S0TEA7"/>